<protein>
    <submittedName>
        <fullName evidence="10">Glycosyltransferase</fullName>
    </submittedName>
</protein>
<dbReference type="PANTHER" id="PTHR48090:SF3">
    <property type="entry name" value="UNDECAPRENYL-PHOSPHATE 4-DEOXY-4-FORMAMIDO-L-ARABINOSE TRANSFERASE"/>
    <property type="match status" value="1"/>
</dbReference>
<keyword evidence="1" id="KW-1003">Cell membrane</keyword>
<dbReference type="GO" id="GO:0005886">
    <property type="term" value="C:plasma membrane"/>
    <property type="evidence" value="ECO:0007669"/>
    <property type="project" value="TreeGrafter"/>
</dbReference>
<evidence type="ECO:0000256" key="3">
    <source>
        <dbReference type="ARBA" id="ARBA00022679"/>
    </source>
</evidence>
<keyword evidence="7 8" id="KW-0472">Membrane</keyword>
<dbReference type="InterPro" id="IPR001173">
    <property type="entry name" value="Glyco_trans_2-like"/>
</dbReference>
<evidence type="ECO:0000259" key="9">
    <source>
        <dbReference type="Pfam" id="PF00535"/>
    </source>
</evidence>
<dbReference type="AlphaFoldDB" id="A0A2S5GWW1"/>
<keyword evidence="3 10" id="KW-0808">Transferase</keyword>
<evidence type="ECO:0000256" key="8">
    <source>
        <dbReference type="SAM" id="Phobius"/>
    </source>
</evidence>
<dbReference type="InterPro" id="IPR029044">
    <property type="entry name" value="Nucleotide-diphossugar_trans"/>
</dbReference>
<dbReference type="Gene3D" id="3.90.550.10">
    <property type="entry name" value="Spore Coat Polysaccharide Biosynthesis Protein SpsA, Chain A"/>
    <property type="match status" value="1"/>
</dbReference>
<feature type="domain" description="Glycosyltransferase 2-like" evidence="9">
    <location>
        <begin position="23"/>
        <end position="184"/>
    </location>
</feature>
<dbReference type="SUPFAM" id="SSF53448">
    <property type="entry name" value="Nucleotide-diphospho-sugar transferases"/>
    <property type="match status" value="1"/>
</dbReference>
<dbReference type="RefSeq" id="WP_104142534.1">
    <property type="nucleotide sequence ID" value="NZ_PREU01000002.1"/>
</dbReference>
<evidence type="ECO:0000313" key="11">
    <source>
        <dbReference type="Proteomes" id="UP000239990"/>
    </source>
</evidence>
<evidence type="ECO:0000313" key="10">
    <source>
        <dbReference type="EMBL" id="PPA77323.1"/>
    </source>
</evidence>
<proteinExistence type="predicted"/>
<evidence type="ECO:0000256" key="6">
    <source>
        <dbReference type="ARBA" id="ARBA00022989"/>
    </source>
</evidence>
<keyword evidence="2" id="KW-0328">Glycosyltransferase</keyword>
<comment type="caution">
    <text evidence="10">The sequence shown here is derived from an EMBL/GenBank/DDBJ whole genome shotgun (WGS) entry which is preliminary data.</text>
</comment>
<dbReference type="GO" id="GO:0099621">
    <property type="term" value="F:undecaprenyl-phosphate 4-deoxy-4-formamido-L-arabinose transferase activity"/>
    <property type="evidence" value="ECO:0007669"/>
    <property type="project" value="TreeGrafter"/>
</dbReference>
<dbReference type="Proteomes" id="UP000239990">
    <property type="component" value="Unassembled WGS sequence"/>
</dbReference>
<feature type="transmembrane region" description="Helical" evidence="8">
    <location>
        <begin position="244"/>
        <end position="269"/>
    </location>
</feature>
<evidence type="ECO:0000256" key="1">
    <source>
        <dbReference type="ARBA" id="ARBA00022475"/>
    </source>
</evidence>
<keyword evidence="6 8" id="KW-1133">Transmembrane helix</keyword>
<dbReference type="Pfam" id="PF00535">
    <property type="entry name" value="Glycos_transf_2"/>
    <property type="match status" value="1"/>
</dbReference>
<gene>
    <name evidence="10" type="ORF">C4E15_04645</name>
</gene>
<evidence type="ECO:0000256" key="2">
    <source>
        <dbReference type="ARBA" id="ARBA00022676"/>
    </source>
</evidence>
<reference evidence="10 11" key="1">
    <citation type="submission" date="2018-02" db="EMBL/GenBank/DDBJ databases">
        <title>Draft Genome of Achromobacter spanius stain 6.</title>
        <authorList>
            <person name="Gunasekera T.S."/>
            <person name="Radwan O."/>
            <person name="Ruiz O.N."/>
        </authorList>
    </citation>
    <scope>NUCLEOTIDE SEQUENCE [LARGE SCALE GENOMIC DNA]</scope>
    <source>
        <strain evidence="10 11">6</strain>
    </source>
</reference>
<keyword evidence="5" id="KW-0448">Lipopolysaccharide biosynthesis</keyword>
<feature type="transmembrane region" description="Helical" evidence="8">
    <location>
        <begin position="281"/>
        <end position="306"/>
    </location>
</feature>
<name>A0A2S5GWW1_9BURK</name>
<organism evidence="10 11">
    <name type="scientific">Achromobacter spanius</name>
    <dbReference type="NCBI Taxonomy" id="217203"/>
    <lineage>
        <taxon>Bacteria</taxon>
        <taxon>Pseudomonadati</taxon>
        <taxon>Pseudomonadota</taxon>
        <taxon>Betaproteobacteria</taxon>
        <taxon>Burkholderiales</taxon>
        <taxon>Alcaligenaceae</taxon>
        <taxon>Achromobacter</taxon>
    </lineage>
</organism>
<dbReference type="EMBL" id="PREU01000002">
    <property type="protein sequence ID" value="PPA77323.1"/>
    <property type="molecule type" value="Genomic_DNA"/>
</dbReference>
<evidence type="ECO:0000256" key="7">
    <source>
        <dbReference type="ARBA" id="ARBA00023136"/>
    </source>
</evidence>
<accession>A0A2S5GWW1</accession>
<evidence type="ECO:0000256" key="4">
    <source>
        <dbReference type="ARBA" id="ARBA00022692"/>
    </source>
</evidence>
<keyword evidence="4 8" id="KW-0812">Transmembrane</keyword>
<evidence type="ECO:0000256" key="5">
    <source>
        <dbReference type="ARBA" id="ARBA00022985"/>
    </source>
</evidence>
<dbReference type="CDD" id="cd04187">
    <property type="entry name" value="DPM1_like_bac"/>
    <property type="match status" value="1"/>
</dbReference>
<sequence length="344" mass="38178">MTSATGHHPADPPETGGGSLEVSIVIPVYRSESILPKLVAKVAEVMGALQMTDRFELVLVNDCSPDNSWKVITEQAALHPFIKGISLRKNFGQHNAVMAGLHHTNGRYVILMDDDLQHPPSAIGKLLDALRSGYDVCYTNYVGRQHALWKKVGSKFNDLVATYALRKPKGLYLSSFKALRQEVVQEVIRYDGPYAYVDGLILDVTNSITSVDIEHQARLEGEGNYNLRRSLSLWMKMLTSFSILPLRFATCVGFCMSAFSLIMILVITVQKFMHPDYPRGWTSLIATILLVGGIQTLCLGMIGEYLGRAYLKINRKPQFVVARTTFKKSTPAAVLPAAQTDHHV</sequence>
<dbReference type="OrthoDB" id="9811884at2"/>
<dbReference type="InterPro" id="IPR050256">
    <property type="entry name" value="Glycosyltransferase_2"/>
</dbReference>
<dbReference type="PANTHER" id="PTHR48090">
    <property type="entry name" value="UNDECAPRENYL-PHOSPHATE 4-DEOXY-4-FORMAMIDO-L-ARABINOSE TRANSFERASE-RELATED"/>
    <property type="match status" value="1"/>
</dbReference>
<dbReference type="GO" id="GO:0009103">
    <property type="term" value="P:lipopolysaccharide biosynthetic process"/>
    <property type="evidence" value="ECO:0007669"/>
    <property type="project" value="UniProtKB-KW"/>
</dbReference>